<proteinExistence type="inferred from homology"/>
<feature type="DNA-binding region" evidence="3">
    <location>
        <begin position="79"/>
        <end position="85"/>
    </location>
</feature>
<dbReference type="PANTHER" id="PTHR10302">
    <property type="entry name" value="SINGLE-STRANDED DNA-BINDING PROTEIN"/>
    <property type="match status" value="1"/>
</dbReference>
<dbReference type="NCBIfam" id="TIGR00621">
    <property type="entry name" value="ssb"/>
    <property type="match status" value="1"/>
</dbReference>
<organism evidence="6 7">
    <name type="scientific">Gluconobacter cerinus</name>
    <dbReference type="NCBI Taxonomy" id="38307"/>
    <lineage>
        <taxon>Bacteria</taxon>
        <taxon>Pseudomonadati</taxon>
        <taxon>Pseudomonadota</taxon>
        <taxon>Alphaproteobacteria</taxon>
        <taxon>Acetobacterales</taxon>
        <taxon>Acetobacteraceae</taxon>
        <taxon>Gluconobacter</taxon>
    </lineage>
</organism>
<dbReference type="AlphaFoldDB" id="A0A1B6VHL0"/>
<evidence type="ECO:0000313" key="7">
    <source>
        <dbReference type="Proteomes" id="UP000077786"/>
    </source>
</evidence>
<dbReference type="PANTHER" id="PTHR10302:SF27">
    <property type="entry name" value="SINGLE-STRANDED DNA-BINDING PROTEIN"/>
    <property type="match status" value="1"/>
</dbReference>
<keyword evidence="2" id="KW-0233">DNA recombination</keyword>
<dbReference type="Proteomes" id="UP000077786">
    <property type="component" value="Unassembled WGS sequence"/>
</dbReference>
<dbReference type="Pfam" id="PF00436">
    <property type="entry name" value="SSB"/>
    <property type="match status" value="1"/>
</dbReference>
<dbReference type="EMBL" id="LUTU01000014">
    <property type="protein sequence ID" value="OAJ66693.1"/>
    <property type="molecule type" value="Genomic_DNA"/>
</dbReference>
<name>A0A1B6VHL0_9PROT</name>
<comment type="subunit">
    <text evidence="3">Homotetramer.</text>
</comment>
<gene>
    <name evidence="6" type="ORF">A0123_02826</name>
</gene>
<evidence type="ECO:0000313" key="6">
    <source>
        <dbReference type="EMBL" id="OAJ66693.1"/>
    </source>
</evidence>
<dbReference type="InterPro" id="IPR000424">
    <property type="entry name" value="Primosome_PriB/ssb"/>
</dbReference>
<evidence type="ECO:0000256" key="4">
    <source>
        <dbReference type="RuleBase" id="RU000524"/>
    </source>
</evidence>
<dbReference type="InterPro" id="IPR011344">
    <property type="entry name" value="ssDNA-bd"/>
</dbReference>
<dbReference type="HAMAP" id="MF_00984">
    <property type="entry name" value="SSB"/>
    <property type="match status" value="1"/>
</dbReference>
<sequence length="236" mass="25341">MLDHFIDGLSEPHEKNNSRINGWYGMAGSVNKVILVGNLGKDPEVRNTQSGGKVVNLTIATSETWNDRQSGERRERTEWHRVVIFNDRLGDVAERFLRKGRKVYLEGELRTRKWTDQSGQERYTTEVTIDRFRGELVLLDSNRSGGDEGGGFDGGGPSYGGGSNNGGGFGGGSRSGGSEGGFGGGSRSSGGSAGGASAVVVVAGMLRQITIWMMKSRSKGFSGEPGWQCQSGFFYA</sequence>
<feature type="compositionally biased region" description="Gly residues" evidence="5">
    <location>
        <begin position="147"/>
        <end position="192"/>
    </location>
</feature>
<reference evidence="6 7" key="1">
    <citation type="submission" date="2016-03" db="EMBL/GenBank/DDBJ databases">
        <title>Draft genome sequence of Gluconobacter cerinus strain CECT 9110.</title>
        <authorList>
            <person name="Sainz F."/>
            <person name="Mas A."/>
            <person name="Torija M.J."/>
        </authorList>
    </citation>
    <scope>NUCLEOTIDE SEQUENCE [LARGE SCALE GENOMIC DNA]</scope>
    <source>
        <strain evidence="6 7">CECT 9110</strain>
    </source>
</reference>
<accession>A0A1B6VHL0</accession>
<evidence type="ECO:0000256" key="5">
    <source>
        <dbReference type="SAM" id="MobiDB-lite"/>
    </source>
</evidence>
<dbReference type="GO" id="GO:0003697">
    <property type="term" value="F:single-stranded DNA binding"/>
    <property type="evidence" value="ECO:0007669"/>
    <property type="project" value="UniProtKB-UniRule"/>
</dbReference>
<keyword evidence="1 3" id="KW-0238">DNA-binding</keyword>
<dbReference type="InterPro" id="IPR012340">
    <property type="entry name" value="NA-bd_OB-fold"/>
</dbReference>
<dbReference type="Gene3D" id="2.40.50.140">
    <property type="entry name" value="Nucleic acid-binding proteins"/>
    <property type="match status" value="1"/>
</dbReference>
<dbReference type="CDD" id="cd04496">
    <property type="entry name" value="SSB_OBF"/>
    <property type="match status" value="1"/>
</dbReference>
<dbReference type="SUPFAM" id="SSF50249">
    <property type="entry name" value="Nucleic acid-binding proteins"/>
    <property type="match status" value="1"/>
</dbReference>
<comment type="caution">
    <text evidence="6">The sequence shown here is derived from an EMBL/GenBank/DDBJ whole genome shotgun (WGS) entry which is preliminary data.</text>
</comment>
<dbReference type="GO" id="GO:0006310">
    <property type="term" value="P:DNA recombination"/>
    <property type="evidence" value="ECO:0007669"/>
    <property type="project" value="UniProtKB-KW"/>
</dbReference>
<evidence type="ECO:0000256" key="1">
    <source>
        <dbReference type="ARBA" id="ARBA00023125"/>
    </source>
</evidence>
<feature type="region of interest" description="Disordered" evidence="5">
    <location>
        <begin position="140"/>
        <end position="192"/>
    </location>
</feature>
<dbReference type="PATRIC" id="fig|38307.3.peg.2949"/>
<dbReference type="GO" id="GO:0006260">
    <property type="term" value="P:DNA replication"/>
    <property type="evidence" value="ECO:0007669"/>
    <property type="project" value="InterPro"/>
</dbReference>
<protein>
    <recommendedName>
        <fullName evidence="3 4">Single-stranded DNA-binding protein</fullName>
        <shortName evidence="3">SSB</shortName>
    </recommendedName>
</protein>
<dbReference type="PROSITE" id="PS50935">
    <property type="entry name" value="SSB"/>
    <property type="match status" value="1"/>
</dbReference>
<dbReference type="GO" id="GO:0009295">
    <property type="term" value="C:nucleoid"/>
    <property type="evidence" value="ECO:0007669"/>
    <property type="project" value="TreeGrafter"/>
</dbReference>
<evidence type="ECO:0000256" key="2">
    <source>
        <dbReference type="ARBA" id="ARBA00023172"/>
    </source>
</evidence>
<comment type="caution">
    <text evidence="3">Lacks conserved residue(s) required for the propagation of feature annotation.</text>
</comment>
<evidence type="ECO:0000256" key="3">
    <source>
        <dbReference type="HAMAP-Rule" id="MF_00984"/>
    </source>
</evidence>